<evidence type="ECO:0000313" key="1">
    <source>
        <dbReference type="EMBL" id="KAF9418903.1"/>
    </source>
</evidence>
<name>A0A835GKB9_SPOEX</name>
<evidence type="ECO:0000313" key="2">
    <source>
        <dbReference type="Proteomes" id="UP000648187"/>
    </source>
</evidence>
<dbReference type="Proteomes" id="UP000648187">
    <property type="component" value="Unassembled WGS sequence"/>
</dbReference>
<comment type="caution">
    <text evidence="1">The sequence shown here is derived from an EMBL/GenBank/DDBJ whole genome shotgun (WGS) entry which is preliminary data.</text>
</comment>
<organism evidence="1 2">
    <name type="scientific">Spodoptera exigua</name>
    <name type="common">Beet armyworm</name>
    <name type="synonym">Noctua fulgens</name>
    <dbReference type="NCBI Taxonomy" id="7107"/>
    <lineage>
        <taxon>Eukaryota</taxon>
        <taxon>Metazoa</taxon>
        <taxon>Ecdysozoa</taxon>
        <taxon>Arthropoda</taxon>
        <taxon>Hexapoda</taxon>
        <taxon>Insecta</taxon>
        <taxon>Pterygota</taxon>
        <taxon>Neoptera</taxon>
        <taxon>Endopterygota</taxon>
        <taxon>Lepidoptera</taxon>
        <taxon>Glossata</taxon>
        <taxon>Ditrysia</taxon>
        <taxon>Noctuoidea</taxon>
        <taxon>Noctuidae</taxon>
        <taxon>Amphipyrinae</taxon>
        <taxon>Spodoptera</taxon>
    </lineage>
</organism>
<sequence length="98" mass="10336">MYNMGDLHTDCVRCAGVVCAMVAFTGCACDTCLCLNNKLLNSSQASPSGVSMILEVINILLPIPAYFLSSSGPQTVLILIFIGHPRVPMGGTETSEVL</sequence>
<accession>A0A835GKB9</accession>
<dbReference type="AlphaFoldDB" id="A0A835GKB9"/>
<protein>
    <submittedName>
        <fullName evidence="1">Uncharacterized protein</fullName>
    </submittedName>
</protein>
<proteinExistence type="predicted"/>
<keyword evidence="2" id="KW-1185">Reference proteome</keyword>
<dbReference type="EMBL" id="JACKWZ010000049">
    <property type="protein sequence ID" value="KAF9418903.1"/>
    <property type="molecule type" value="Genomic_DNA"/>
</dbReference>
<gene>
    <name evidence="1" type="ORF">HW555_004423</name>
</gene>
<reference evidence="1" key="1">
    <citation type="submission" date="2020-08" db="EMBL/GenBank/DDBJ databases">
        <title>Spodoptera exigua strain:BAW_Kor-Di-RS1 Genome sequencing and assembly.</title>
        <authorList>
            <person name="Kim J."/>
            <person name="Nam H.Y."/>
            <person name="Kwon M."/>
            <person name="Choi J.H."/>
            <person name="Cho S.R."/>
            <person name="Kim G.-H."/>
        </authorList>
    </citation>
    <scope>NUCLEOTIDE SEQUENCE</scope>
    <source>
        <strain evidence="1">BAW_Kor-Di-RS1</strain>
        <tissue evidence="1">Whole-body</tissue>
    </source>
</reference>